<name>A0A7L9RV35_9PROT</name>
<dbReference type="AlphaFoldDB" id="A0A7L9RV35"/>
<accession>A0A7L9RV35</accession>
<evidence type="ECO:0000313" key="2">
    <source>
        <dbReference type="Proteomes" id="UP000594001"/>
    </source>
</evidence>
<dbReference type="EMBL" id="CP054719">
    <property type="protein sequence ID" value="QOL20424.1"/>
    <property type="molecule type" value="Genomic_DNA"/>
</dbReference>
<gene>
    <name evidence="1" type="ORF">CPBP_01218</name>
</gene>
<dbReference type="KEGG" id="pbal:CPBP_01218"/>
<protein>
    <submittedName>
        <fullName evidence="1">Uncharacterized protein</fullName>
    </submittedName>
</protein>
<organism evidence="1 2">
    <name type="scientific">Candidatus Bodocaedibacter vickermanii</name>
    <dbReference type="NCBI Taxonomy" id="2741701"/>
    <lineage>
        <taxon>Bacteria</taxon>
        <taxon>Pseudomonadati</taxon>
        <taxon>Pseudomonadota</taxon>
        <taxon>Alphaproteobacteria</taxon>
        <taxon>Holosporales</taxon>
        <taxon>Candidatus Paracaedibacteraceae</taxon>
        <taxon>Candidatus Bodocaedibacter</taxon>
    </lineage>
</organism>
<proteinExistence type="predicted"/>
<evidence type="ECO:0000313" key="1">
    <source>
        <dbReference type="EMBL" id="QOL20424.1"/>
    </source>
</evidence>
<sequence length="352" mass="38987">MKKYMYTILSLCLIINPLIASEVFITSPDRFYASKALLSETVRTDLPRTQVIDGKLGALPSNVLTVDSRTLTQSGRPLSPTTRQQITQAQGTYGTVRLVQELWKNTLDSFPQWCPVTGCTPICVATANWNKQPLLTINPHAGCVEGCALNAYYDPRTHELVFPQFLDSGRMKYTCSSFDVVAHETGHACLDAMVPGLLRTGRLDHRALHESFGDLTALFASLSLVSEDVQAAWLSKPSSDTCIGGDLTGACIRDPHDDESIRCEEHSLSKPLTRFMCSYLQHQWQYNTSGVSAGDVLRQGRKDFLTAILLNSKSDNILTGITHYFHNNKTPIEDSYLTLLTYQFKSCPLAAA</sequence>
<keyword evidence="2" id="KW-1185">Reference proteome</keyword>
<dbReference type="RefSeq" id="WP_350331971.1">
    <property type="nucleotide sequence ID" value="NZ_CP054719.1"/>
</dbReference>
<dbReference type="Proteomes" id="UP000594001">
    <property type="component" value="Chromosome"/>
</dbReference>
<dbReference type="SUPFAM" id="SSF55486">
    <property type="entry name" value="Metalloproteases ('zincins'), catalytic domain"/>
    <property type="match status" value="1"/>
</dbReference>
<reference evidence="1 2" key="1">
    <citation type="submission" date="2020-06" db="EMBL/GenBank/DDBJ databases">
        <title>The endosymbiont of the kinetoplastid Bodo saltans is a Paracaedibacter-like alpha-proteobacterium possessing a putative toxin-antitoxin system.</title>
        <authorList>
            <person name="Midha S."/>
            <person name="Rigden D.J."/>
            <person name="Siozios S."/>
            <person name="Hurst G.D.D."/>
            <person name="Jackson A.P."/>
        </authorList>
    </citation>
    <scope>NUCLEOTIDE SEQUENCE [LARGE SCALE GENOMIC DNA]</scope>
    <source>
        <strain evidence="1">Lake Konstanz</strain>
    </source>
</reference>